<evidence type="ECO:0008006" key="4">
    <source>
        <dbReference type="Google" id="ProtNLM"/>
    </source>
</evidence>
<accession>A0ABT9DDU4</accession>
<dbReference type="RefSeq" id="WP_304515403.1">
    <property type="nucleotide sequence ID" value="NZ_JAOSID010000007.1"/>
</dbReference>
<dbReference type="EMBL" id="JAOSID010000007">
    <property type="protein sequence ID" value="MDO8168198.1"/>
    <property type="molecule type" value="Genomic_DNA"/>
</dbReference>
<keyword evidence="1" id="KW-0472">Membrane</keyword>
<keyword evidence="3" id="KW-1185">Reference proteome</keyword>
<sequence>MMILPLKLPNFMLYVICIAIIITVLLSSEKNITDMFAEQYGIQRINSSETRLNRFISVLVFFLFAHSFLQQNVI</sequence>
<dbReference type="Proteomes" id="UP001172036">
    <property type="component" value="Unassembled WGS sequence"/>
</dbReference>
<organism evidence="2 3">
    <name type="scientific">Candidatus Phytoplasma melaleucae</name>
    <dbReference type="NCBI Taxonomy" id="2982630"/>
    <lineage>
        <taxon>Bacteria</taxon>
        <taxon>Bacillati</taxon>
        <taxon>Mycoplasmatota</taxon>
        <taxon>Mollicutes</taxon>
        <taxon>Acholeplasmatales</taxon>
        <taxon>Acholeplasmataceae</taxon>
        <taxon>Candidatus Phytoplasma</taxon>
    </lineage>
</organism>
<keyword evidence="1" id="KW-0812">Transmembrane</keyword>
<gene>
    <name evidence="2" type="ORF">OC680_01755</name>
</gene>
<proteinExistence type="predicted"/>
<evidence type="ECO:0000256" key="1">
    <source>
        <dbReference type="SAM" id="Phobius"/>
    </source>
</evidence>
<name>A0ABT9DDU4_9MOLU</name>
<feature type="transmembrane region" description="Helical" evidence="1">
    <location>
        <begin position="52"/>
        <end position="69"/>
    </location>
</feature>
<feature type="transmembrane region" description="Helical" evidence="1">
    <location>
        <begin position="12"/>
        <end position="32"/>
    </location>
</feature>
<comment type="caution">
    <text evidence="2">The sequence shown here is derived from an EMBL/GenBank/DDBJ whole genome shotgun (WGS) entry which is preliminary data.</text>
</comment>
<evidence type="ECO:0000313" key="3">
    <source>
        <dbReference type="Proteomes" id="UP001172036"/>
    </source>
</evidence>
<evidence type="ECO:0000313" key="2">
    <source>
        <dbReference type="EMBL" id="MDO8168198.1"/>
    </source>
</evidence>
<keyword evidence="1" id="KW-1133">Transmembrane helix</keyword>
<protein>
    <recommendedName>
        <fullName evidence="4">Protein-export membrane protein SecG</fullName>
    </recommendedName>
</protein>
<reference evidence="2 3" key="1">
    <citation type="journal article" date="2023" name="Int. J. Syst. Evol. Microbiol.">
        <title>The observation of taxonomic boundaries for the 16SrII and 16SrXXV phytoplasmas using genome-based delimitation.</title>
        <authorList>
            <person name="Rodrigues Jardim B."/>
            <person name="Tran-Nguyen L.T.T."/>
            <person name="Gambley C."/>
            <person name="Al-Sadi A.M."/>
            <person name="Al-Subhi A.M."/>
            <person name="Foissac X."/>
            <person name="Salar P."/>
            <person name="Cai H."/>
            <person name="Yang J.Y."/>
            <person name="Davis R."/>
            <person name="Jones L."/>
            <person name="Rodoni B."/>
            <person name="Constable F.E."/>
        </authorList>
    </citation>
    <scope>NUCLEOTIDE SEQUENCE [LARGE SCALE GENOMIC DNA]</scope>
    <source>
        <strain evidence="2">BAWM-155c</strain>
    </source>
</reference>